<keyword evidence="3" id="KW-0175">Coiled coil</keyword>
<proteinExistence type="predicted"/>
<name>A0A261Y2P8_9FUNG</name>
<evidence type="ECO:0000313" key="7">
    <source>
        <dbReference type="EMBL" id="OZJ04885.1"/>
    </source>
</evidence>
<dbReference type="GO" id="GO:0007265">
    <property type="term" value="P:Ras protein signal transduction"/>
    <property type="evidence" value="ECO:0007669"/>
    <property type="project" value="TreeGrafter"/>
</dbReference>
<dbReference type="PANTHER" id="PTHR23113">
    <property type="entry name" value="GUANINE NUCLEOTIDE EXCHANGE FACTOR"/>
    <property type="match status" value="1"/>
</dbReference>
<dbReference type="Proteomes" id="UP000242875">
    <property type="component" value="Unassembled WGS sequence"/>
</dbReference>
<evidence type="ECO:0000256" key="2">
    <source>
        <dbReference type="PROSITE-ProRule" id="PRU00168"/>
    </source>
</evidence>
<feature type="compositionally biased region" description="Polar residues" evidence="4">
    <location>
        <begin position="484"/>
        <end position="513"/>
    </location>
</feature>
<dbReference type="SUPFAM" id="SSF48366">
    <property type="entry name" value="Ras GEF"/>
    <property type="match status" value="1"/>
</dbReference>
<accession>A0A261Y2P8</accession>
<keyword evidence="1 2" id="KW-0344">Guanine-nucleotide releasing factor</keyword>
<feature type="compositionally biased region" description="Polar residues" evidence="4">
    <location>
        <begin position="38"/>
        <end position="50"/>
    </location>
</feature>
<evidence type="ECO:0000256" key="1">
    <source>
        <dbReference type="ARBA" id="ARBA00022658"/>
    </source>
</evidence>
<feature type="compositionally biased region" description="Basic and acidic residues" evidence="4">
    <location>
        <begin position="7"/>
        <end position="22"/>
    </location>
</feature>
<dbReference type="EMBL" id="MVBO01000027">
    <property type="protein sequence ID" value="OZJ04885.1"/>
    <property type="molecule type" value="Genomic_DNA"/>
</dbReference>
<dbReference type="PROSITE" id="PS50009">
    <property type="entry name" value="RASGEF_CAT"/>
    <property type="match status" value="1"/>
</dbReference>
<feature type="compositionally biased region" description="Polar residues" evidence="4">
    <location>
        <begin position="1257"/>
        <end position="1272"/>
    </location>
</feature>
<evidence type="ECO:0000256" key="3">
    <source>
        <dbReference type="SAM" id="Coils"/>
    </source>
</evidence>
<reference evidence="7 8" key="1">
    <citation type="journal article" date="2017" name="Mycologia">
        <title>Bifiguratus adelaidae, gen. et sp. nov., a new member of Mucoromycotina in endophytic and soil-dwelling habitats.</title>
        <authorList>
            <person name="Torres-Cruz T.J."/>
            <person name="Billingsley Tobias T.L."/>
            <person name="Almatruk M."/>
            <person name="Hesse C."/>
            <person name="Kuske C.R."/>
            <person name="Desiro A."/>
            <person name="Benucci G.M."/>
            <person name="Bonito G."/>
            <person name="Stajich J.E."/>
            <person name="Dunlap C."/>
            <person name="Arnold A.E."/>
            <person name="Porras-Alfaro A."/>
        </authorList>
    </citation>
    <scope>NUCLEOTIDE SEQUENCE [LARGE SCALE GENOMIC DNA]</scope>
    <source>
        <strain evidence="7 8">AZ0501</strain>
    </source>
</reference>
<sequence>MFNPKVGAEEVRNGPGNVDRRRGAPNQRKLLTQHKLNKSSSAENLRSTSIRLGMPPEGQGNGDRIAEYPTSNSSLTRINSVFSSADGASIRLPTRQSRTDRPSVGQLEIRPPTLHRKQLPRLVRQASKELSMASTESYGSIKSSASNLWITKDSNGYPIFRHHIQATRNNNNTLRDRRYPIPAPIAPRYDPSKLNHEFSDAESTDTESVYDAKTGHARRALQSQGYLTTKVRTSQGNQPRMLNDLDNGHLDYLPNEHHGAVKPKPLMNAVVTASSMRILNHFLFSIAGCRISEASQGGKRIHELPMEPVLETTSQGDAFVELQSVEADLFNRADATGKHTFPFVCPRQSVQAAVICYDPEDVASLGYLPDVLSTFAKHALPTVLIAVQQGQDTQPVSPPASPVSPTPVASQPDADAHHDNDQSMGNLPEGRRTDLGAKIALLFDVHTYTIHTRNVLHARKLLRTLFYDMIRNLPSRIPRLPLSTANEHAPQSGTIKRRSLVSSATNRRNSTGSIFAKKQRSQMPTWSLDDLPAGQHSCSVENDEYSNADLECFSPSLPLASPADTLDSMSVQTGKGHSAYAYPFPFLNRTHIQPMLALPSTHILKKEELKSYLEQMREEVKEHLHREEQERQNKGSLGRIISVGGENDEERQGSFQIQRHANGLVVKPGDPKSVPVYIDVSKGLDTLSIGSSSGSHKSESSGRLGAEYRTLHSRASSADDQFWKPFWDYDIARTHRRSDDSSLKFKADEALVEPMQPYESHKGSSSRRGSKTSFQAQRFDLSKSRRYNDPSTISSLEDNDPVNAGINHIRLKASQSFDTSNLFKQYGADPKFPKSVTQYGQLAAAQVANTILKDHRHDYFTALPTAALPIPQPTAYSPDHQNEKTLVSVGVQSSPVNSPPINTTVRHNTLSSKPLPPLPPPSPSSIRLRGRRPSYPKTNKVTTMELAQHLAQERLFTNRSQPDLLLPPRLPMSRKLLAELESLHIPYIDANEATRFDKPNWPPKVQESVAKSDVPEPDPTRRLYTREELTLPGVPLPILLDRLISDNDDVFQNTFLIFYRRLMQPRQLLDALIKKFDLKGTMEETEAVSVQIAVHRVLVEWSKHHWSDFCHPQTRARLIEFWEALGQRPHLRDMTEELRPLVNRKPAAHDQDTEWSMYDIDEDTGDVLSPSMDNFTVAKGRARSTSSDVHVDDDVPHKAAPSQSVTTSHSPFDVALANAANEVIRARQRALSTSSIAEPFDLAAFNYSSVHSNSLTDLNKMPSPSRSTSTPLKSAEHRASSYYGSEAKPAKLLHKTSRAKKTREPSITGILVSNPLLSSLGLRLSSESTDDDKQREDDYQLLIERSIEELAGQLCWIEWQIFRDIEPRDLLRHIWSKAQKPHSMYSPMAIATFDTIDRNLTQSATDIVPKSSRIALSISHFNHLSSWATTVVLTEAKSNRRVRIMERLMELSKVLRDMNNYNSLMAILAGINCVSVLRLKHTRNQVASTTLAQFEALERLMSPLRSFRAYRQAVDTSKPPGIPYLGVHFQDLLSLAEANKDFRLDGSVHWQKFKLMGECIDGMMRFQIKGYDVVPDPQIIKVIMSRDVYTEEEAYARSLELEPRLKSSASNNMLRDLLNRATTTVG</sequence>
<feature type="region of interest" description="Disordered" evidence="4">
    <location>
        <begin position="1"/>
        <end position="72"/>
    </location>
</feature>
<dbReference type="Pfam" id="PF00617">
    <property type="entry name" value="RasGEF"/>
    <property type="match status" value="1"/>
</dbReference>
<feature type="region of interest" description="Disordered" evidence="4">
    <location>
        <begin position="754"/>
        <end position="802"/>
    </location>
</feature>
<dbReference type="PANTHER" id="PTHR23113:SF348">
    <property type="entry name" value="GUANYL-NUCLEOTIDE EXCHANGE FACTOR RASGEF, PUTATIVE (AFU_ORTHOLOGUE AFUA_1G04700)-RELATED"/>
    <property type="match status" value="1"/>
</dbReference>
<evidence type="ECO:0008006" key="9">
    <source>
        <dbReference type="Google" id="ProtNLM"/>
    </source>
</evidence>
<feature type="domain" description="N-terminal Ras-GEF" evidence="6">
    <location>
        <begin position="1027"/>
        <end position="1146"/>
    </location>
</feature>
<dbReference type="InterPro" id="IPR001895">
    <property type="entry name" value="RASGEF_cat_dom"/>
</dbReference>
<dbReference type="InterPro" id="IPR036964">
    <property type="entry name" value="RASGEF_cat_dom_sf"/>
</dbReference>
<dbReference type="InterPro" id="IPR023578">
    <property type="entry name" value="Ras_GEF_dom_sf"/>
</dbReference>
<dbReference type="InterPro" id="IPR008937">
    <property type="entry name" value="Ras-like_GEF"/>
</dbReference>
<feature type="region of interest" description="Disordered" evidence="4">
    <location>
        <begin position="891"/>
        <end position="937"/>
    </location>
</feature>
<feature type="coiled-coil region" evidence="3">
    <location>
        <begin position="606"/>
        <end position="633"/>
    </location>
</feature>
<dbReference type="CDD" id="cd06224">
    <property type="entry name" value="REM"/>
    <property type="match status" value="1"/>
</dbReference>
<dbReference type="SMART" id="SM00147">
    <property type="entry name" value="RasGEF"/>
    <property type="match status" value="1"/>
</dbReference>
<dbReference type="Gene3D" id="1.20.870.10">
    <property type="entry name" value="Son of sevenless (SoS) protein Chain: S domain 1"/>
    <property type="match status" value="1"/>
</dbReference>
<feature type="region of interest" description="Disordered" evidence="4">
    <location>
        <begin position="87"/>
        <end position="115"/>
    </location>
</feature>
<dbReference type="Pfam" id="PF00618">
    <property type="entry name" value="RasGEF_N"/>
    <property type="match status" value="1"/>
</dbReference>
<dbReference type="PROSITE" id="PS50212">
    <property type="entry name" value="RASGEF_NTER"/>
    <property type="match status" value="1"/>
</dbReference>
<feature type="region of interest" description="Disordered" evidence="4">
    <location>
        <begin position="484"/>
        <end position="521"/>
    </location>
</feature>
<dbReference type="SMART" id="SM00229">
    <property type="entry name" value="RasGEFN"/>
    <property type="match status" value="1"/>
</dbReference>
<dbReference type="InterPro" id="IPR000651">
    <property type="entry name" value="Ras-like_Gua-exchang_fac_N"/>
</dbReference>
<keyword evidence="8" id="KW-1185">Reference proteome</keyword>
<evidence type="ECO:0000256" key="4">
    <source>
        <dbReference type="SAM" id="MobiDB-lite"/>
    </source>
</evidence>
<feature type="region of interest" description="Disordered" evidence="4">
    <location>
        <begin position="174"/>
        <end position="193"/>
    </location>
</feature>
<gene>
    <name evidence="7" type="ORF">BZG36_02509</name>
</gene>
<dbReference type="Gene3D" id="1.10.840.10">
    <property type="entry name" value="Ras guanine-nucleotide exchange factors catalytic domain"/>
    <property type="match status" value="1"/>
</dbReference>
<feature type="domain" description="Ras-GEF" evidence="5">
    <location>
        <begin position="1346"/>
        <end position="1604"/>
    </location>
</feature>
<protein>
    <recommendedName>
        <fullName evidence="9">Ras-GEF domain-containing protein</fullName>
    </recommendedName>
</protein>
<dbReference type="GO" id="GO:0005085">
    <property type="term" value="F:guanyl-nucleotide exchange factor activity"/>
    <property type="evidence" value="ECO:0007669"/>
    <property type="project" value="UniProtKB-KW"/>
</dbReference>
<dbReference type="CDD" id="cd00155">
    <property type="entry name" value="RasGEF"/>
    <property type="match status" value="1"/>
</dbReference>
<dbReference type="OrthoDB" id="546434at2759"/>
<feature type="region of interest" description="Disordered" evidence="4">
    <location>
        <begin position="390"/>
        <end position="430"/>
    </location>
</feature>
<feature type="region of interest" description="Disordered" evidence="4">
    <location>
        <begin position="1257"/>
        <end position="1278"/>
    </location>
</feature>
<feature type="region of interest" description="Disordered" evidence="4">
    <location>
        <begin position="1181"/>
        <end position="1208"/>
    </location>
</feature>
<feature type="compositionally biased region" description="Pro residues" evidence="4">
    <location>
        <begin position="914"/>
        <end position="923"/>
    </location>
</feature>
<evidence type="ECO:0000259" key="6">
    <source>
        <dbReference type="PROSITE" id="PS50212"/>
    </source>
</evidence>
<organism evidence="7 8">
    <name type="scientific">Bifiguratus adelaidae</name>
    <dbReference type="NCBI Taxonomy" id="1938954"/>
    <lineage>
        <taxon>Eukaryota</taxon>
        <taxon>Fungi</taxon>
        <taxon>Fungi incertae sedis</taxon>
        <taxon>Mucoromycota</taxon>
        <taxon>Mucoromycotina</taxon>
        <taxon>Endogonomycetes</taxon>
        <taxon>Endogonales</taxon>
        <taxon>Endogonales incertae sedis</taxon>
        <taxon>Bifiguratus</taxon>
    </lineage>
</organism>
<comment type="caution">
    <text evidence="7">The sequence shown here is derived from an EMBL/GenBank/DDBJ whole genome shotgun (WGS) entry which is preliminary data.</text>
</comment>
<evidence type="ECO:0000313" key="8">
    <source>
        <dbReference type="Proteomes" id="UP000242875"/>
    </source>
</evidence>
<feature type="compositionally biased region" description="Polar residues" evidence="4">
    <location>
        <begin position="891"/>
        <end position="909"/>
    </location>
</feature>
<evidence type="ECO:0000259" key="5">
    <source>
        <dbReference type="PROSITE" id="PS50009"/>
    </source>
</evidence>
<feature type="compositionally biased region" description="Pro residues" evidence="4">
    <location>
        <begin position="396"/>
        <end position="405"/>
    </location>
</feature>
<dbReference type="GO" id="GO:0005886">
    <property type="term" value="C:plasma membrane"/>
    <property type="evidence" value="ECO:0007669"/>
    <property type="project" value="TreeGrafter"/>
</dbReference>
<feature type="region of interest" description="Disordered" evidence="4">
    <location>
        <begin position="998"/>
        <end position="1019"/>
    </location>
</feature>